<dbReference type="PANTHER" id="PTHR43211">
    <property type="entry name" value="FUMARYLACETOACETATE HYDROLASE"/>
    <property type="match status" value="1"/>
</dbReference>
<dbReference type="InterPro" id="IPR011234">
    <property type="entry name" value="Fumarylacetoacetase-like_C"/>
</dbReference>
<dbReference type="GO" id="GO:0016787">
    <property type="term" value="F:hydrolase activity"/>
    <property type="evidence" value="ECO:0007669"/>
    <property type="project" value="UniProtKB-KW"/>
</dbReference>
<feature type="domain" description="Fumarylacetoacetase-like C-terminal" evidence="1">
    <location>
        <begin position="109"/>
        <end position="324"/>
    </location>
</feature>
<evidence type="ECO:0000259" key="1">
    <source>
        <dbReference type="Pfam" id="PF01557"/>
    </source>
</evidence>
<accession>A0A7C1XF71</accession>
<sequence length="329" mass="36002">MKLATFAVPSPAGAIRRIGALADGWLVDLQVAYSAYLARTDPGCEAERLAALLLPDDMVAFLGHGTLGWEAAARAIEEGLRVEEAFGRRTRYRLEEVRLLAPLPRPRAIRDFLTFEGHMRNASRALGRGGEIPPAWYEVPAYYKGDPETVVGPDADVVMPHYTQQFDFELELGMVIGRRGKDIPVAEAHRYIAGFTIFNDFSARDQQMREAPIGMGPSKGKDFDTGNAIGPFLVTPDELDVTNLRMVARVNGEVWSEGSSAGMHFSFAQLIAHVSQSETIYPGELWGSGTVTNGCGLELGRYLKPGDVVELEVEGIGVLRNRVVRQPAS</sequence>
<dbReference type="SUPFAM" id="SSF56529">
    <property type="entry name" value="FAH"/>
    <property type="match status" value="1"/>
</dbReference>
<gene>
    <name evidence="2" type="ORF">ENP47_12095</name>
</gene>
<comment type="caution">
    <text evidence="2">The sequence shown here is derived from an EMBL/GenBank/DDBJ whole genome shotgun (WGS) entry which is preliminary data.</text>
</comment>
<keyword evidence="2" id="KW-0378">Hydrolase</keyword>
<protein>
    <submittedName>
        <fullName evidence="2">Fumarylacetoacetate hydrolase family protein</fullName>
    </submittedName>
</protein>
<evidence type="ECO:0000313" key="2">
    <source>
        <dbReference type="EMBL" id="HEF66318.1"/>
    </source>
</evidence>
<reference evidence="2" key="1">
    <citation type="journal article" date="2020" name="mSystems">
        <title>Genome- and Community-Level Interaction Insights into Carbon Utilization and Element Cycling Functions of Hydrothermarchaeota in Hydrothermal Sediment.</title>
        <authorList>
            <person name="Zhou Z."/>
            <person name="Liu Y."/>
            <person name="Xu W."/>
            <person name="Pan J."/>
            <person name="Luo Z.H."/>
            <person name="Li M."/>
        </authorList>
    </citation>
    <scope>NUCLEOTIDE SEQUENCE [LARGE SCALE GENOMIC DNA]</scope>
    <source>
        <strain evidence="2">SpSt-222</strain>
    </source>
</reference>
<dbReference type="AlphaFoldDB" id="A0A7C1XF71"/>
<dbReference type="EMBL" id="DSJL01000011">
    <property type="protein sequence ID" value="HEF66318.1"/>
    <property type="molecule type" value="Genomic_DNA"/>
</dbReference>
<name>A0A7C1XF71_THERO</name>
<proteinExistence type="predicted"/>
<dbReference type="Gene3D" id="3.90.850.10">
    <property type="entry name" value="Fumarylacetoacetase-like, C-terminal domain"/>
    <property type="match status" value="1"/>
</dbReference>
<dbReference type="PANTHER" id="PTHR43211:SF1">
    <property type="entry name" value="BLL6422 PROTEIN"/>
    <property type="match status" value="1"/>
</dbReference>
<dbReference type="Pfam" id="PF01557">
    <property type="entry name" value="FAA_hydrolase"/>
    <property type="match status" value="1"/>
</dbReference>
<dbReference type="InterPro" id="IPR036663">
    <property type="entry name" value="Fumarylacetoacetase_C_sf"/>
</dbReference>
<organism evidence="2">
    <name type="scientific">Thermomicrobium roseum</name>
    <dbReference type="NCBI Taxonomy" id="500"/>
    <lineage>
        <taxon>Bacteria</taxon>
        <taxon>Pseudomonadati</taxon>
        <taxon>Thermomicrobiota</taxon>
        <taxon>Thermomicrobia</taxon>
        <taxon>Thermomicrobiales</taxon>
        <taxon>Thermomicrobiaceae</taxon>
        <taxon>Thermomicrobium</taxon>
    </lineage>
</organism>